<sequence>MFRKNSTKRIIALLFSAVYLFVALFSQNLHNHGSGEVFKDFHFQKTEKTFTQSPCISSFTDCLSCHIFHEGKSLVPQEFSFSFVEFSIFKEQVFAYQQRFAKLQPVYFQLRGPPADFI</sequence>
<dbReference type="Proteomes" id="UP000831460">
    <property type="component" value="Chromosome"/>
</dbReference>
<protein>
    <submittedName>
        <fullName evidence="1">Uncharacterized protein</fullName>
    </submittedName>
</protein>
<name>A0ABY4BM29_9FLAO</name>
<dbReference type="RefSeq" id="WP_243548273.1">
    <property type="nucleotide sequence ID" value="NZ_CP094532.1"/>
</dbReference>
<keyword evidence="2" id="KW-1185">Reference proteome</keyword>
<organism evidence="1 2">
    <name type="scientific">Chryseobacterium suipulveris</name>
    <dbReference type="NCBI Taxonomy" id="2929800"/>
    <lineage>
        <taxon>Bacteria</taxon>
        <taxon>Pseudomonadati</taxon>
        <taxon>Bacteroidota</taxon>
        <taxon>Flavobacteriia</taxon>
        <taxon>Flavobacteriales</taxon>
        <taxon>Weeksellaceae</taxon>
        <taxon>Chryseobacterium group</taxon>
        <taxon>Chryseobacterium</taxon>
    </lineage>
</organism>
<dbReference type="EMBL" id="CP094532">
    <property type="protein sequence ID" value="UOE40249.1"/>
    <property type="molecule type" value="Genomic_DNA"/>
</dbReference>
<reference evidence="1 2" key="1">
    <citation type="submission" date="2022-03" db="EMBL/GenBank/DDBJ databases">
        <title>Chryseobacterium sp. isolated from particulate matters in swine house.</title>
        <authorList>
            <person name="Won M."/>
            <person name="Kim S.-J."/>
            <person name="Kwon S.-W."/>
        </authorList>
    </citation>
    <scope>NUCLEOTIDE SEQUENCE [LARGE SCALE GENOMIC DNA]</scope>
    <source>
        <strain evidence="1 2">SC2-2</strain>
    </source>
</reference>
<evidence type="ECO:0000313" key="1">
    <source>
        <dbReference type="EMBL" id="UOE40249.1"/>
    </source>
</evidence>
<accession>A0ABY4BM29</accession>
<evidence type="ECO:0000313" key="2">
    <source>
        <dbReference type="Proteomes" id="UP000831460"/>
    </source>
</evidence>
<proteinExistence type="predicted"/>
<gene>
    <name evidence="1" type="ORF">MTP09_10025</name>
</gene>